<evidence type="ECO:0000256" key="4">
    <source>
        <dbReference type="ARBA" id="ARBA00022475"/>
    </source>
</evidence>
<evidence type="ECO:0000256" key="5">
    <source>
        <dbReference type="ARBA" id="ARBA00022737"/>
    </source>
</evidence>
<dbReference type="InterPro" id="IPR015856">
    <property type="entry name" value="ABC_transpr_CbiO/EcfA_su"/>
</dbReference>
<dbReference type="EMBL" id="RJOO01000003">
    <property type="protein sequence ID" value="RSJ23109.1"/>
    <property type="molecule type" value="Genomic_DNA"/>
</dbReference>
<dbReference type="GO" id="GO:0043190">
    <property type="term" value="C:ATP-binding cassette (ABC) transporter complex"/>
    <property type="evidence" value="ECO:0007669"/>
    <property type="project" value="TreeGrafter"/>
</dbReference>
<dbReference type="Pfam" id="PF00005">
    <property type="entry name" value="ABC_tran"/>
    <property type="match status" value="2"/>
</dbReference>
<keyword evidence="9" id="KW-0472">Membrane</keyword>
<dbReference type="InterPro" id="IPR050095">
    <property type="entry name" value="ECF_ABC_transporter_ATP-bd"/>
</dbReference>
<comment type="similarity">
    <text evidence="2">Belongs to the ABC transporter superfamily.</text>
</comment>
<dbReference type="CDD" id="cd03225">
    <property type="entry name" value="ABC_cobalt_CbiO_domain1"/>
    <property type="match status" value="1"/>
</dbReference>
<dbReference type="GO" id="GO:0042626">
    <property type="term" value="F:ATPase-coupled transmembrane transporter activity"/>
    <property type="evidence" value="ECO:0007669"/>
    <property type="project" value="TreeGrafter"/>
</dbReference>
<evidence type="ECO:0000256" key="3">
    <source>
        <dbReference type="ARBA" id="ARBA00022448"/>
    </source>
</evidence>
<evidence type="ECO:0000313" key="12">
    <source>
        <dbReference type="EMBL" id="MBF1712278.1"/>
    </source>
</evidence>
<dbReference type="SMART" id="SM00382">
    <property type="entry name" value="AAA"/>
    <property type="match status" value="2"/>
</dbReference>
<dbReference type="Proteomes" id="UP000267137">
    <property type="component" value="Unassembled WGS sequence"/>
</dbReference>
<organism evidence="12 15">
    <name type="scientific">Streptococcus intermedius</name>
    <dbReference type="NCBI Taxonomy" id="1338"/>
    <lineage>
        <taxon>Bacteria</taxon>
        <taxon>Bacillati</taxon>
        <taxon>Bacillota</taxon>
        <taxon>Bacilli</taxon>
        <taxon>Lactobacillales</taxon>
        <taxon>Streptococcaceae</taxon>
        <taxon>Streptococcus</taxon>
        <taxon>Streptococcus anginosus group</taxon>
    </lineage>
</organism>
<dbReference type="AlphaFoldDB" id="A0A930WDY7"/>
<proteinExistence type="inferred from homology"/>
<keyword evidence="3" id="KW-0813">Transport</keyword>
<dbReference type="InterPro" id="IPR003593">
    <property type="entry name" value="AAA+_ATPase"/>
</dbReference>
<evidence type="ECO:0000313" key="15">
    <source>
        <dbReference type="Proteomes" id="UP000721045"/>
    </source>
</evidence>
<accession>A0A930WDY7</accession>
<evidence type="ECO:0000313" key="14">
    <source>
        <dbReference type="Proteomes" id="UP000267137"/>
    </source>
</evidence>
<gene>
    <name evidence="13" type="primary">ykoD_2</name>
    <name evidence="13" type="ORF">D8827_05510</name>
    <name evidence="12" type="ORF">HXO88_00835</name>
</gene>
<dbReference type="PANTHER" id="PTHR43553">
    <property type="entry name" value="HEAVY METAL TRANSPORTER"/>
    <property type="match status" value="1"/>
</dbReference>
<evidence type="ECO:0000256" key="6">
    <source>
        <dbReference type="ARBA" id="ARBA00022741"/>
    </source>
</evidence>
<comment type="caution">
    <text evidence="12">The sequence shown here is derived from an EMBL/GenBank/DDBJ whole genome shotgun (WGS) entry which is preliminary data.</text>
</comment>
<reference evidence="12" key="2">
    <citation type="submission" date="2020-04" db="EMBL/GenBank/DDBJ databases">
        <title>Deep metagenomics examines the oral microbiome during advanced dental caries in children, revealing novel taxa and co-occurrences with host molecules.</title>
        <authorList>
            <person name="Baker J.L."/>
            <person name="Morton J.T."/>
            <person name="Dinis M."/>
            <person name="Alvarez R."/>
            <person name="Tran N.C."/>
            <person name="Knight R."/>
            <person name="Edlund A."/>
        </authorList>
    </citation>
    <scope>NUCLEOTIDE SEQUENCE</scope>
    <source>
        <strain evidence="12">JCVI_23_bin.22</strain>
    </source>
</reference>
<evidence type="ECO:0000256" key="2">
    <source>
        <dbReference type="ARBA" id="ARBA00005417"/>
    </source>
</evidence>
<dbReference type="InterPro" id="IPR017871">
    <property type="entry name" value="ABC_transporter-like_CS"/>
</dbReference>
<evidence type="ECO:0000259" key="11">
    <source>
        <dbReference type="PROSITE" id="PS50893"/>
    </source>
</evidence>
<dbReference type="RefSeq" id="WP_003077516.1">
    <property type="nucleotide sequence ID" value="NZ_JALGPV010000003.1"/>
</dbReference>
<dbReference type="Gene3D" id="3.40.50.300">
    <property type="entry name" value="P-loop containing nucleotide triphosphate hydrolases"/>
    <property type="match status" value="2"/>
</dbReference>
<dbReference type="PROSITE" id="PS00211">
    <property type="entry name" value="ABC_TRANSPORTER_1"/>
    <property type="match status" value="1"/>
</dbReference>
<evidence type="ECO:0000256" key="9">
    <source>
        <dbReference type="ARBA" id="ARBA00023136"/>
    </source>
</evidence>
<dbReference type="GO" id="GO:0016887">
    <property type="term" value="F:ATP hydrolysis activity"/>
    <property type="evidence" value="ECO:0007669"/>
    <property type="project" value="InterPro"/>
</dbReference>
<evidence type="ECO:0000256" key="10">
    <source>
        <dbReference type="ARBA" id="ARBA00025157"/>
    </source>
</evidence>
<dbReference type="EMBL" id="JABZYP010000002">
    <property type="protein sequence ID" value="MBF1712278.1"/>
    <property type="molecule type" value="Genomic_DNA"/>
</dbReference>
<dbReference type="SUPFAM" id="SSF52540">
    <property type="entry name" value="P-loop containing nucleoside triphosphate hydrolases"/>
    <property type="match status" value="2"/>
</dbReference>
<keyword evidence="4" id="KW-1003">Cell membrane</keyword>
<protein>
    <submittedName>
        <fullName evidence="12">ABC transporter ATP-binding protein</fullName>
    </submittedName>
    <submittedName>
        <fullName evidence="13">HMP/thiamine import ATP-binding protein YkoD</fullName>
        <ecNumber evidence="13">3.6.3.-</ecNumber>
    </submittedName>
</protein>
<dbReference type="InterPro" id="IPR027417">
    <property type="entry name" value="P-loop_NTPase"/>
</dbReference>
<evidence type="ECO:0000313" key="13">
    <source>
        <dbReference type="EMBL" id="RSJ23109.1"/>
    </source>
</evidence>
<evidence type="ECO:0000256" key="7">
    <source>
        <dbReference type="ARBA" id="ARBA00022840"/>
    </source>
</evidence>
<dbReference type="GeneID" id="57843972"/>
<comment type="subcellular location">
    <subcellularLocation>
        <location evidence="1">Cell membrane</location>
        <topology evidence="1">Peripheral membrane protein</topology>
    </subcellularLocation>
</comment>
<dbReference type="PROSITE" id="PS50893">
    <property type="entry name" value="ABC_TRANSPORTER_2"/>
    <property type="match status" value="2"/>
</dbReference>
<reference evidence="13 14" key="1">
    <citation type="submission" date="2018-11" db="EMBL/GenBank/DDBJ databases">
        <title>Species Designations Belie Phenotypic and Genotypic Heterogeneity in Oral Streptococci.</title>
        <authorList>
            <person name="Velsko I."/>
        </authorList>
    </citation>
    <scope>NUCLEOTIDE SEQUENCE [LARGE SCALE GENOMIC DNA]</scope>
    <source>
        <strain evidence="13 14">KLC02</strain>
    </source>
</reference>
<name>A0A930WDY7_STRIT</name>
<keyword evidence="5" id="KW-0677">Repeat</keyword>
<feature type="domain" description="ABC transporter" evidence="11">
    <location>
        <begin position="280"/>
        <end position="474"/>
    </location>
</feature>
<dbReference type="OMA" id="QFRRIQM"/>
<sequence length="474" mass="53461">MNALEFSHVSVLSNDNSSKLLNDISFTVKEGECVVLCGKSGCGKTTITRLVNGLIPQFYESLQKEGTIKIFESEIKDETQSDLSKMIGTVFQNPKSQFFNIDTSNELVFGCENLNLSYDEMISRVNDVITFLSLESLINRNIFELSGGEKQRIACGSVIAMEPRIVVLDEPTANLDHASIKQLKDVLIKLKNKGFTIIIAEHRLYWLHGLADTFLYLKNGEIEQSYTYRELESQGKNFSQLGLRLLNISDNFQRYEEFLNKPKWELYEVNKPKNISDFEIHLENVKISYVKNTVFDISDITFKSGTIIGIIGKSGAGKTTFVNTLLGFMKHKGHIKLNQQIQKSKSLNEQGFMVMQDVNHQLFSDTVLNEVQLGNTASKSEAVELLKNLGIEKLQDRHPASLSGGEKQRVAISSALLSYKKIIVFDEPTSGLDKQSLDDFCNQVRKISSKDNIIFIVTHDVEVVFQLVDYVLPI</sequence>
<keyword evidence="8" id="KW-1278">Translocase</keyword>
<feature type="domain" description="ABC transporter" evidence="11">
    <location>
        <begin position="4"/>
        <end position="244"/>
    </location>
</feature>
<evidence type="ECO:0000256" key="1">
    <source>
        <dbReference type="ARBA" id="ARBA00004202"/>
    </source>
</evidence>
<dbReference type="Proteomes" id="UP000721045">
    <property type="component" value="Unassembled WGS sequence"/>
</dbReference>
<dbReference type="InterPro" id="IPR003439">
    <property type="entry name" value="ABC_transporter-like_ATP-bd"/>
</dbReference>
<comment type="function">
    <text evidence="10">Probably part of an ABC transporter complex. Responsible for energy coupling to the transport system.</text>
</comment>
<evidence type="ECO:0000256" key="8">
    <source>
        <dbReference type="ARBA" id="ARBA00022967"/>
    </source>
</evidence>
<keyword evidence="6" id="KW-0547">Nucleotide-binding</keyword>
<keyword evidence="7 12" id="KW-0067">ATP-binding</keyword>
<dbReference type="EC" id="3.6.3.-" evidence="13"/>
<dbReference type="PANTHER" id="PTHR43553:SF23">
    <property type="entry name" value="ABC TRANSPORTER ATP-BINDING COMPONENT"/>
    <property type="match status" value="1"/>
</dbReference>
<keyword evidence="13" id="KW-0378">Hydrolase</keyword>
<dbReference type="GO" id="GO:0005524">
    <property type="term" value="F:ATP binding"/>
    <property type="evidence" value="ECO:0007669"/>
    <property type="project" value="UniProtKB-KW"/>
</dbReference>